<evidence type="ECO:0000313" key="1">
    <source>
        <dbReference type="EMBL" id="BDP42526.1"/>
    </source>
</evidence>
<proteinExistence type="predicted"/>
<evidence type="ECO:0000313" key="2">
    <source>
        <dbReference type="Proteomes" id="UP001064971"/>
    </source>
</evidence>
<dbReference type="RefSeq" id="WP_264775220.1">
    <property type="nucleotide sequence ID" value="NZ_AP026560.1"/>
</dbReference>
<dbReference type="EMBL" id="AP026560">
    <property type="protein sequence ID" value="BDP42526.1"/>
    <property type="molecule type" value="Genomic_DNA"/>
</dbReference>
<gene>
    <name evidence="1" type="ORF">DAETH_24950</name>
</gene>
<sequence>MNLKDEEVIFDIMNRCSNVAGNVLEVWQCQNCGRLYVEDWRDSTRLIAFKPENEGVPNVFAVPEPDTQSLDF</sequence>
<keyword evidence="2" id="KW-1185">Reference proteome</keyword>
<name>A0ABM8AFV3_9DEIO</name>
<organism evidence="1 2">
    <name type="scientific">Deinococcus aetherius</name>
    <dbReference type="NCBI Taxonomy" id="200252"/>
    <lineage>
        <taxon>Bacteria</taxon>
        <taxon>Thermotogati</taxon>
        <taxon>Deinococcota</taxon>
        <taxon>Deinococci</taxon>
        <taxon>Deinococcales</taxon>
        <taxon>Deinococcaceae</taxon>
        <taxon>Deinococcus</taxon>
    </lineage>
</organism>
<protein>
    <submittedName>
        <fullName evidence="1">Uncharacterized protein</fullName>
    </submittedName>
</protein>
<accession>A0ABM8AFV3</accession>
<reference evidence="1" key="1">
    <citation type="submission" date="2022-07" db="EMBL/GenBank/DDBJ databases">
        <title>Complete Genome Sequence of the Radioresistant Bacterium Deinococcus aetherius ST0316, Isolated from the Air Dust collected in Lower Stratosphere above Japan.</title>
        <authorList>
            <person name="Satoh K."/>
            <person name="Hagiwara K."/>
            <person name="Katsumata K."/>
            <person name="Kubo A."/>
            <person name="Yokobori S."/>
            <person name="Yamagishi A."/>
            <person name="Oono Y."/>
            <person name="Narumi I."/>
        </authorList>
    </citation>
    <scope>NUCLEOTIDE SEQUENCE</scope>
    <source>
        <strain evidence="1">ST0316</strain>
    </source>
</reference>
<dbReference type="Proteomes" id="UP001064971">
    <property type="component" value="Chromosome"/>
</dbReference>